<keyword evidence="2" id="KW-1185">Reference proteome</keyword>
<dbReference type="EMBL" id="ACBX02000012">
    <property type="protein sequence ID" value="EFB35729.1"/>
    <property type="molecule type" value="Genomic_DNA"/>
</dbReference>
<evidence type="ECO:0000313" key="1">
    <source>
        <dbReference type="EMBL" id="EFB35729.1"/>
    </source>
</evidence>
<reference evidence="1" key="1">
    <citation type="submission" date="2009-11" db="EMBL/GenBank/DDBJ databases">
        <authorList>
            <person name="Weinstock G."/>
            <person name="Sodergren E."/>
            <person name="Clifton S."/>
            <person name="Fulton L."/>
            <person name="Fulton B."/>
            <person name="Courtney L."/>
            <person name="Fronick C."/>
            <person name="Harrison M."/>
            <person name="Strong C."/>
            <person name="Farmer C."/>
            <person name="Delahaunty K."/>
            <person name="Markovic C."/>
            <person name="Hall O."/>
            <person name="Minx P."/>
            <person name="Tomlinson C."/>
            <person name="Mitreva M."/>
            <person name="Nelson J."/>
            <person name="Hou S."/>
            <person name="Wollam A."/>
            <person name="Pepin K.H."/>
            <person name="Johnson M."/>
            <person name="Bhonagiri V."/>
            <person name="Nash W.E."/>
            <person name="Warren W."/>
            <person name="Chinwalla A."/>
            <person name="Mardis E.R."/>
            <person name="Wilson R.K."/>
        </authorList>
    </citation>
    <scope>NUCLEOTIDE SEQUENCE [LARGE SCALE GENOMIC DNA]</scope>
    <source>
        <strain evidence="1">DSM 18205</strain>
    </source>
</reference>
<dbReference type="HOGENOM" id="CLU_3255730_0_0_10"/>
<organism evidence="1 2">
    <name type="scientific">Segatella copri DSM 18205</name>
    <dbReference type="NCBI Taxonomy" id="537011"/>
    <lineage>
        <taxon>Bacteria</taxon>
        <taxon>Pseudomonadati</taxon>
        <taxon>Bacteroidota</taxon>
        <taxon>Bacteroidia</taxon>
        <taxon>Bacteroidales</taxon>
        <taxon>Prevotellaceae</taxon>
        <taxon>Segatella</taxon>
    </lineage>
</organism>
<evidence type="ECO:0000313" key="2">
    <source>
        <dbReference type="Proteomes" id="UP000004477"/>
    </source>
</evidence>
<protein>
    <submittedName>
        <fullName evidence="1">Uncharacterized protein</fullName>
    </submittedName>
</protein>
<proteinExistence type="predicted"/>
<comment type="caution">
    <text evidence="1">The sequence shown here is derived from an EMBL/GenBank/DDBJ whole genome shotgun (WGS) entry which is preliminary data.</text>
</comment>
<dbReference type="AlphaFoldDB" id="D1PBQ4"/>
<sequence length="42" mass="4681">MMKSITITSKFSIYPENLHLIYSSFTSSGVKEVKGVIAPYGR</sequence>
<name>D1PBQ4_9BACT</name>
<accession>D1PBQ4</accession>
<gene>
    <name evidence="1" type="ORF">PREVCOP_04633</name>
</gene>
<dbReference type="Proteomes" id="UP000004477">
    <property type="component" value="Unassembled WGS sequence"/>
</dbReference>
<dbReference type="PaxDb" id="537011-PREVCOP_04633"/>